<keyword evidence="3" id="KW-0238">DNA-binding</keyword>
<dbReference type="PANTHER" id="PTHR30629">
    <property type="entry name" value="PROPHAGE INTEGRASE"/>
    <property type="match status" value="1"/>
</dbReference>
<keyword evidence="4" id="KW-0233">DNA recombination</keyword>
<dbReference type="Gene3D" id="1.10.443.10">
    <property type="entry name" value="Intergrase catalytic core"/>
    <property type="match status" value="1"/>
</dbReference>
<dbReference type="EMBL" id="JABAEB010000003">
    <property type="protein sequence ID" value="NLQ22307.1"/>
    <property type="molecule type" value="Genomic_DNA"/>
</dbReference>
<dbReference type="InterPro" id="IPR013762">
    <property type="entry name" value="Integrase-like_cat_sf"/>
</dbReference>
<dbReference type="InterPro" id="IPR010998">
    <property type="entry name" value="Integrase_recombinase_N"/>
</dbReference>
<dbReference type="InterPro" id="IPR011010">
    <property type="entry name" value="DNA_brk_join_enz"/>
</dbReference>
<dbReference type="Pfam" id="PF13356">
    <property type="entry name" value="Arm-DNA-bind_3"/>
    <property type="match status" value="1"/>
</dbReference>
<feature type="domain" description="Tyr recombinase" evidence="5">
    <location>
        <begin position="202"/>
        <end position="396"/>
    </location>
</feature>
<sequence>MALSDSWLKANSGKEIDKAYEKADRDGLSVRVSPKGKLTFQLRYRYIGKASRLDLGSYPATSLKSARTECLRLKGELEKGYDPKLVKINDRIEIENAPTISDLFYRWHSAKKIRNEKCHKQVLRSFEIHLLPRIGMMLVQDTKLHTWLTVLDDIAKGTPAVAASILANAKKMLGWGVRMRLISDNTLSDISAREDLHVVKRVGKRSLSNDEIVLLWDALRRSRVAPKNKVFIKLHLFFACRTGELRLAEKSHFDFDKMVWTVPAENHKTGYSGNQIVRPIVPEIVPLLKEAFLLSSGKFLFGSADSFSENPDSEVKPLASTSHLSIVNVINNWINKHHECGITHWSIHDLRKTARTNFSDLTDERTAEVMLGHKLPGIQGVYDHNLYLKTQAAAYTAWHHRLCDIIGSEL</sequence>
<dbReference type="CDD" id="cd00801">
    <property type="entry name" value="INT_P4_C"/>
    <property type="match status" value="1"/>
</dbReference>
<dbReference type="InterPro" id="IPR053876">
    <property type="entry name" value="Phage_int_M"/>
</dbReference>
<dbReference type="PANTHER" id="PTHR30629:SF2">
    <property type="entry name" value="PROPHAGE INTEGRASE INTS-RELATED"/>
    <property type="match status" value="1"/>
</dbReference>
<dbReference type="PROSITE" id="PS51898">
    <property type="entry name" value="TYR_RECOMBINASE"/>
    <property type="match status" value="1"/>
</dbReference>
<dbReference type="InterPro" id="IPR002104">
    <property type="entry name" value="Integrase_catalytic"/>
</dbReference>
<dbReference type="InterPro" id="IPR025166">
    <property type="entry name" value="Integrase_DNA_bind_dom"/>
</dbReference>
<organism evidence="6 7">
    <name type="scientific">Shewanella oncorhynchi</name>
    <dbReference type="NCBI Taxonomy" id="2726434"/>
    <lineage>
        <taxon>Bacteria</taxon>
        <taxon>Pseudomonadati</taxon>
        <taxon>Pseudomonadota</taxon>
        <taxon>Gammaproteobacteria</taxon>
        <taxon>Alteromonadales</taxon>
        <taxon>Shewanellaceae</taxon>
        <taxon>Shewanella</taxon>
    </lineage>
</organism>
<keyword evidence="2" id="KW-0229">DNA integration</keyword>
<evidence type="ECO:0000313" key="6">
    <source>
        <dbReference type="EMBL" id="NLQ22307.1"/>
    </source>
</evidence>
<evidence type="ECO:0000313" key="7">
    <source>
        <dbReference type="Proteomes" id="UP000527352"/>
    </source>
</evidence>
<keyword evidence="7" id="KW-1185">Reference proteome</keyword>
<comment type="caution">
    <text evidence="6">The sequence shown here is derived from an EMBL/GenBank/DDBJ whole genome shotgun (WGS) entry which is preliminary data.</text>
</comment>
<evidence type="ECO:0000256" key="1">
    <source>
        <dbReference type="ARBA" id="ARBA00008857"/>
    </source>
</evidence>
<evidence type="ECO:0000256" key="2">
    <source>
        <dbReference type="ARBA" id="ARBA00022908"/>
    </source>
</evidence>
<dbReference type="InterPro" id="IPR050808">
    <property type="entry name" value="Phage_Integrase"/>
</dbReference>
<dbReference type="Proteomes" id="UP000527352">
    <property type="component" value="Unassembled WGS sequence"/>
</dbReference>
<evidence type="ECO:0000256" key="3">
    <source>
        <dbReference type="ARBA" id="ARBA00023125"/>
    </source>
</evidence>
<dbReference type="InterPro" id="IPR038488">
    <property type="entry name" value="Integrase_DNA-bd_sf"/>
</dbReference>
<evidence type="ECO:0000256" key="4">
    <source>
        <dbReference type="ARBA" id="ARBA00023172"/>
    </source>
</evidence>
<dbReference type="Gene3D" id="1.10.150.130">
    <property type="match status" value="1"/>
</dbReference>
<evidence type="ECO:0000259" key="5">
    <source>
        <dbReference type="PROSITE" id="PS51898"/>
    </source>
</evidence>
<protein>
    <submittedName>
        <fullName evidence="6">Site-specific integrase</fullName>
    </submittedName>
</protein>
<dbReference type="Gene3D" id="3.30.160.390">
    <property type="entry name" value="Integrase, DNA-binding domain"/>
    <property type="match status" value="1"/>
</dbReference>
<reference evidence="6 7" key="1">
    <citation type="submission" date="2020-04" db="EMBL/GenBank/DDBJ databases">
        <title>The first description of lens atrophy caused by putative novel Shewanella sp. that is a new emerging pathogen for cultured rainbow trout?</title>
        <authorList>
            <person name="Saticioglu I.B."/>
            <person name="Duman M."/>
            <person name="Altun S."/>
        </authorList>
    </citation>
    <scope>NUCLEOTIDE SEQUENCE [LARGE SCALE GENOMIC DNA]</scope>
    <source>
        <strain evidence="6 7">S-1</strain>
    </source>
</reference>
<gene>
    <name evidence="6" type="ORF">HGO26_05360</name>
</gene>
<dbReference type="SUPFAM" id="SSF56349">
    <property type="entry name" value="DNA breaking-rejoining enzymes"/>
    <property type="match status" value="1"/>
</dbReference>
<dbReference type="Pfam" id="PF00589">
    <property type="entry name" value="Phage_integrase"/>
    <property type="match status" value="1"/>
</dbReference>
<comment type="similarity">
    <text evidence="1">Belongs to the 'phage' integrase family.</text>
</comment>
<proteinExistence type="inferred from homology"/>
<dbReference type="Pfam" id="PF22022">
    <property type="entry name" value="Phage_int_M"/>
    <property type="match status" value="1"/>
</dbReference>
<accession>A0ABX1KMG9</accession>
<name>A0ABX1KMG9_9GAMM</name>